<keyword evidence="6" id="KW-0131">Cell cycle</keyword>
<evidence type="ECO:0000313" key="11">
    <source>
        <dbReference type="Proteomes" id="UP001583172"/>
    </source>
</evidence>
<dbReference type="CDD" id="cd14499">
    <property type="entry name" value="CDC14_C"/>
    <property type="match status" value="1"/>
</dbReference>
<dbReference type="SMART" id="SM00404">
    <property type="entry name" value="PTPc_motif"/>
    <property type="match status" value="1"/>
</dbReference>
<protein>
    <recommendedName>
        <fullName evidence="2">protein-tyrosine-phosphatase</fullName>
        <ecNumber evidence="2">3.1.3.48</ecNumber>
    </recommendedName>
</protein>
<sequence length="647" mass="72029">MAPSSRYSSNLGQVIEYIPDRLYLASYVEAPDENTLFPYPDPAPRSPSKRSHRSAASPAPKPNHRQPYYFTVDDTLLYNAFHHDFGPLHIGHLYRFALQFHEILGAKENKDRPIVFWSRADARSRANASCLLACYMVLIQSWPPHLALAPVAQVDPPLMPFRDAGYSQADYGITVQDVVYGVWKAKEEGCCVLETFDLDEYERFERVEQGDFNWITPHFLAFASPQSNPSTRTIEGTEAWKALPKTVAEVEVHPTLSEPFKNVLTHFSERNIGLVVRLNSVLYDAGYFEALGIQHVDMIFDDGTCPPLSMVRKFIRMAHEMITVRKKGIAVHCKAGLGRTGCLIGAYLIYRHGFTANEVISYMRFMRPGMVVGPQQHWLHLNQGTFREWWVEERVERKLRKEAALAAAAAGQTNGAHPPSTPVRAMQKSHISRSSSKNGTSTPPNRGARTPLGEIDQDQTRDNNIGVQEDYLPAPTPGQPRKTHRGVVDRHHPYNRSTATVPTVEEEVLDKEAETEAASAHRAQDSDEEWNARMRSHRKASASVSPDRRERSVSAYQQVIDNDATNDIENIGMATPRTKSYETKMQQRSTSASGVLPKVRGSSSSPKRPVAAGGVREAGVRKTSGRVGSVGNASPTAVAARKVSGVH</sequence>
<keyword evidence="5" id="KW-0904">Protein phosphatase</keyword>
<dbReference type="Pfam" id="PF14671">
    <property type="entry name" value="DSPn"/>
    <property type="match status" value="1"/>
</dbReference>
<feature type="region of interest" description="Disordered" evidence="7">
    <location>
        <begin position="36"/>
        <end position="66"/>
    </location>
</feature>
<keyword evidence="3" id="KW-0132">Cell division</keyword>
<dbReference type="InterPro" id="IPR029021">
    <property type="entry name" value="Prot-tyrosine_phosphatase-like"/>
</dbReference>
<dbReference type="SUPFAM" id="SSF52799">
    <property type="entry name" value="(Phosphotyrosine protein) phosphatases II"/>
    <property type="match status" value="2"/>
</dbReference>
<dbReference type="Proteomes" id="UP001583172">
    <property type="component" value="Unassembled WGS sequence"/>
</dbReference>
<dbReference type="InterPro" id="IPR016130">
    <property type="entry name" value="Tyr_Pase_AS"/>
</dbReference>
<dbReference type="CDD" id="cd17657">
    <property type="entry name" value="CDC14_N"/>
    <property type="match status" value="1"/>
</dbReference>
<evidence type="ECO:0000256" key="3">
    <source>
        <dbReference type="ARBA" id="ARBA00022618"/>
    </source>
</evidence>
<reference evidence="10 11" key="1">
    <citation type="journal article" date="2024" name="Commun. Biol.">
        <title>Comparative genomic analysis of thermophilic fungi reveals convergent evolutionary adaptations and gene losses.</title>
        <authorList>
            <person name="Steindorff A.S."/>
            <person name="Aguilar-Pontes M.V."/>
            <person name="Robinson A.J."/>
            <person name="Andreopoulos B."/>
            <person name="LaButti K."/>
            <person name="Kuo A."/>
            <person name="Mondo S."/>
            <person name="Riley R."/>
            <person name="Otillar R."/>
            <person name="Haridas S."/>
            <person name="Lipzen A."/>
            <person name="Grimwood J."/>
            <person name="Schmutz J."/>
            <person name="Clum A."/>
            <person name="Reid I.D."/>
            <person name="Moisan M.C."/>
            <person name="Butler G."/>
            <person name="Nguyen T.T.M."/>
            <person name="Dewar K."/>
            <person name="Conant G."/>
            <person name="Drula E."/>
            <person name="Henrissat B."/>
            <person name="Hansel C."/>
            <person name="Singer S."/>
            <person name="Hutchinson M.I."/>
            <person name="de Vries R.P."/>
            <person name="Natvig D.O."/>
            <person name="Powell A.J."/>
            <person name="Tsang A."/>
            <person name="Grigoriev I.V."/>
        </authorList>
    </citation>
    <scope>NUCLEOTIDE SEQUENCE [LARGE SCALE GENOMIC DNA]</scope>
    <source>
        <strain evidence="10 11">CBS 620.91</strain>
    </source>
</reference>
<evidence type="ECO:0000259" key="8">
    <source>
        <dbReference type="PROSITE" id="PS50054"/>
    </source>
</evidence>
<dbReference type="EMBL" id="JAZGSY010000225">
    <property type="protein sequence ID" value="KAL1838274.1"/>
    <property type="molecule type" value="Genomic_DNA"/>
</dbReference>
<dbReference type="PROSITE" id="PS50056">
    <property type="entry name" value="TYR_PHOSPHATASE_2"/>
    <property type="match status" value="1"/>
</dbReference>
<feature type="domain" description="Tyrosine specific protein phosphatases" evidence="9">
    <location>
        <begin position="312"/>
        <end position="378"/>
    </location>
</feature>
<feature type="region of interest" description="Disordered" evidence="7">
    <location>
        <begin position="406"/>
        <end position="552"/>
    </location>
</feature>
<evidence type="ECO:0000256" key="7">
    <source>
        <dbReference type="SAM" id="MobiDB-lite"/>
    </source>
</evidence>
<dbReference type="InterPro" id="IPR020422">
    <property type="entry name" value="TYR_PHOSPHATASE_DUAL_dom"/>
</dbReference>
<dbReference type="InterPro" id="IPR003595">
    <property type="entry name" value="Tyr_Pase_cat"/>
</dbReference>
<evidence type="ECO:0000256" key="2">
    <source>
        <dbReference type="ARBA" id="ARBA00013064"/>
    </source>
</evidence>
<dbReference type="EC" id="3.1.3.48" evidence="2"/>
<evidence type="ECO:0000256" key="1">
    <source>
        <dbReference type="ARBA" id="ARBA00007315"/>
    </source>
</evidence>
<dbReference type="InterPro" id="IPR000387">
    <property type="entry name" value="Tyr_Pase_dom"/>
</dbReference>
<dbReference type="InterPro" id="IPR000340">
    <property type="entry name" value="Dual-sp_phosphatase_cat-dom"/>
</dbReference>
<evidence type="ECO:0000256" key="5">
    <source>
        <dbReference type="ARBA" id="ARBA00022912"/>
    </source>
</evidence>
<organism evidence="10 11">
    <name type="scientific">Humicola insolens</name>
    <name type="common">Soft-rot fungus</name>
    <dbReference type="NCBI Taxonomy" id="85995"/>
    <lineage>
        <taxon>Eukaryota</taxon>
        <taxon>Fungi</taxon>
        <taxon>Dikarya</taxon>
        <taxon>Ascomycota</taxon>
        <taxon>Pezizomycotina</taxon>
        <taxon>Sordariomycetes</taxon>
        <taxon>Sordariomycetidae</taxon>
        <taxon>Sordariales</taxon>
        <taxon>Chaetomiaceae</taxon>
        <taxon>Mycothermus</taxon>
    </lineage>
</organism>
<proteinExistence type="inferred from homology"/>
<feature type="domain" description="Tyrosine-protein phosphatase" evidence="8">
    <location>
        <begin position="243"/>
        <end position="392"/>
    </location>
</feature>
<dbReference type="PROSITE" id="PS50054">
    <property type="entry name" value="TYR_PHOSPHATASE_DUAL"/>
    <property type="match status" value="1"/>
</dbReference>
<feature type="compositionally biased region" description="Polar residues" evidence="7">
    <location>
        <begin position="583"/>
        <end position="593"/>
    </location>
</feature>
<dbReference type="InterPro" id="IPR050561">
    <property type="entry name" value="PTP"/>
</dbReference>
<feature type="compositionally biased region" description="Polar residues" evidence="7">
    <location>
        <begin position="432"/>
        <end position="444"/>
    </location>
</feature>
<keyword evidence="11" id="KW-1185">Reference proteome</keyword>
<evidence type="ECO:0000313" key="10">
    <source>
        <dbReference type="EMBL" id="KAL1838274.1"/>
    </source>
</evidence>
<accession>A0ABR3V8W5</accession>
<comment type="similarity">
    <text evidence="1">Belongs to the protein-tyrosine phosphatase family. Non-receptor class CDC14 subfamily.</text>
</comment>
<evidence type="ECO:0000259" key="9">
    <source>
        <dbReference type="PROSITE" id="PS50056"/>
    </source>
</evidence>
<feature type="region of interest" description="Disordered" evidence="7">
    <location>
        <begin position="579"/>
        <end position="647"/>
    </location>
</feature>
<gene>
    <name evidence="10" type="ORF">VTJ49DRAFT_2845</name>
</gene>
<feature type="compositionally biased region" description="Acidic residues" evidence="7">
    <location>
        <begin position="504"/>
        <end position="515"/>
    </location>
</feature>
<comment type="caution">
    <text evidence="10">The sequence shown here is derived from an EMBL/GenBank/DDBJ whole genome shotgun (WGS) entry which is preliminary data.</text>
</comment>
<dbReference type="SMART" id="SM00195">
    <property type="entry name" value="DSPc"/>
    <property type="match status" value="1"/>
</dbReference>
<dbReference type="PANTHER" id="PTHR23339">
    <property type="entry name" value="TYROSINE SPECIFIC PROTEIN PHOSPHATASE AND DUAL SPECIFICITY PROTEIN PHOSPHATASE"/>
    <property type="match status" value="1"/>
</dbReference>
<evidence type="ECO:0000256" key="6">
    <source>
        <dbReference type="ARBA" id="ARBA00023306"/>
    </source>
</evidence>
<dbReference type="PROSITE" id="PS00383">
    <property type="entry name" value="TYR_PHOSPHATASE_1"/>
    <property type="match status" value="1"/>
</dbReference>
<dbReference type="Gene3D" id="3.90.190.10">
    <property type="entry name" value="Protein tyrosine phosphatase superfamily"/>
    <property type="match status" value="2"/>
</dbReference>
<dbReference type="Pfam" id="PF00782">
    <property type="entry name" value="DSPc"/>
    <property type="match status" value="1"/>
</dbReference>
<dbReference type="InterPro" id="IPR029260">
    <property type="entry name" value="DSPn"/>
</dbReference>
<name>A0ABR3V8W5_HUMIN</name>
<evidence type="ECO:0000256" key="4">
    <source>
        <dbReference type="ARBA" id="ARBA00022801"/>
    </source>
</evidence>
<keyword evidence="4" id="KW-0378">Hydrolase</keyword>
<dbReference type="InterPro" id="IPR044506">
    <property type="entry name" value="CDC14_C"/>
</dbReference>